<name>A0ACC5R0Y1_9HYPH</name>
<comment type="caution">
    <text evidence="1">The sequence shown here is derived from an EMBL/GenBank/DDBJ whole genome shotgun (WGS) entry which is preliminary data.</text>
</comment>
<accession>A0ACC5R0Y1</accession>
<proteinExistence type="predicted"/>
<gene>
    <name evidence="1" type="ORF">JHL16_07795</name>
</gene>
<organism evidence="1 2">
    <name type="scientific">Taklimakanibacter albus</name>
    <dbReference type="NCBI Taxonomy" id="2800327"/>
    <lineage>
        <taxon>Bacteria</taxon>
        <taxon>Pseudomonadati</taxon>
        <taxon>Pseudomonadota</taxon>
        <taxon>Alphaproteobacteria</taxon>
        <taxon>Hyphomicrobiales</taxon>
        <taxon>Aestuariivirgaceae</taxon>
        <taxon>Taklimakanibacter</taxon>
    </lineage>
</organism>
<sequence>MGEANGVRDFDFFIGRWNVVNERLKKRFVGSDEWETFAATSDCRALLGGAAHIDEIDIPALSLSGINLGAFDASDGSWSLHWMDSQRRVFFPPAHGRFKGGRGIFYADDTDDGVPVKVRYLWLASETAPRWEQAFSRDEGQNWETNWIMNFTRAD</sequence>
<evidence type="ECO:0000313" key="1">
    <source>
        <dbReference type="EMBL" id="MBK1866252.1"/>
    </source>
</evidence>
<evidence type="ECO:0000313" key="2">
    <source>
        <dbReference type="Proteomes" id="UP000616151"/>
    </source>
</evidence>
<reference evidence="1" key="1">
    <citation type="submission" date="2021-01" db="EMBL/GenBank/DDBJ databases">
        <authorList>
            <person name="Sun Q."/>
        </authorList>
    </citation>
    <scope>NUCLEOTIDE SEQUENCE</scope>
    <source>
        <strain evidence="1">YIM B02566</strain>
    </source>
</reference>
<protein>
    <submittedName>
        <fullName evidence="1">Uncharacterized protein</fullName>
    </submittedName>
</protein>
<dbReference type="EMBL" id="JAENHL010000006">
    <property type="protein sequence ID" value="MBK1866252.1"/>
    <property type="molecule type" value="Genomic_DNA"/>
</dbReference>
<dbReference type="Proteomes" id="UP000616151">
    <property type="component" value="Unassembled WGS sequence"/>
</dbReference>
<keyword evidence="2" id="KW-1185">Reference proteome</keyword>